<keyword evidence="1" id="KW-1133">Transmembrane helix</keyword>
<organism evidence="2 3">
    <name type="scientific">Fadolivirus FV1/VV64</name>
    <dbReference type="NCBI Taxonomy" id="3070911"/>
    <lineage>
        <taxon>Viruses</taxon>
        <taxon>Varidnaviria</taxon>
        <taxon>Bamfordvirae</taxon>
        <taxon>Nucleocytoviricota</taxon>
        <taxon>Megaviricetes</taxon>
        <taxon>Imitervirales</taxon>
        <taxon>Mimiviridae</taxon>
        <taxon>Klosneuvirinae</taxon>
        <taxon>Fadolivirus</taxon>
        <taxon>Fadolivirus algeromassiliense</taxon>
    </lineage>
</organism>
<dbReference type="EMBL" id="MT418680">
    <property type="protein sequence ID" value="QKF93893.1"/>
    <property type="molecule type" value="Genomic_DNA"/>
</dbReference>
<keyword evidence="1" id="KW-0472">Membrane</keyword>
<reference evidence="2 3" key="1">
    <citation type="submission" date="2020-04" db="EMBL/GenBank/DDBJ databases">
        <title>Advantages and limits of metagenomic assembly and binning of a giant virus.</title>
        <authorList>
            <person name="Schulz F."/>
            <person name="Andreani J."/>
            <person name="Francis R."/>
            <person name="Boudjemaa H."/>
            <person name="Bou Khalil J.Y."/>
            <person name="Lee J."/>
            <person name="La Scola B."/>
            <person name="Woyke T."/>
        </authorList>
    </citation>
    <scope>NUCLEOTIDE SEQUENCE [LARGE SCALE GENOMIC DNA]</scope>
    <source>
        <strain evidence="2 3">FV1/VV64</strain>
    </source>
</reference>
<keyword evidence="3" id="KW-1185">Reference proteome</keyword>
<evidence type="ECO:0000256" key="1">
    <source>
        <dbReference type="SAM" id="Phobius"/>
    </source>
</evidence>
<accession>A0A7D3UQL2</accession>
<name>A0A7D3UQL2_9VIRU</name>
<evidence type="ECO:0000313" key="2">
    <source>
        <dbReference type="EMBL" id="QKF93893.1"/>
    </source>
</evidence>
<gene>
    <name evidence="2" type="ORF">Fadolivirus_1_435</name>
</gene>
<protein>
    <submittedName>
        <fullName evidence="2">Uncharacterized protein</fullName>
    </submittedName>
</protein>
<feature type="transmembrane region" description="Helical" evidence="1">
    <location>
        <begin position="6"/>
        <end position="26"/>
    </location>
</feature>
<proteinExistence type="predicted"/>
<sequence>MDLSFLKNPIILAILMTSLTYAYMYWDNSQKQKKNPKAELPPINMTTPVVVGLITLIVAYGLFGFSSKNDDVGKVLQQTNELPSIENQNMRLVEKKNFLNRSRLSERVTDSFDSNTYHLVGKNAIKLPSADVFIDIAKFN</sequence>
<keyword evidence="1" id="KW-0812">Transmembrane</keyword>
<feature type="transmembrane region" description="Helical" evidence="1">
    <location>
        <begin position="47"/>
        <end position="65"/>
    </location>
</feature>
<evidence type="ECO:0000313" key="3">
    <source>
        <dbReference type="Proteomes" id="UP001162001"/>
    </source>
</evidence>
<dbReference type="Proteomes" id="UP001162001">
    <property type="component" value="Segment"/>
</dbReference>